<organism evidence="2 3">
    <name type="scientific">Ignelater luminosus</name>
    <name type="common">Cucubano</name>
    <name type="synonym">Pyrophorus luminosus</name>
    <dbReference type="NCBI Taxonomy" id="2038154"/>
    <lineage>
        <taxon>Eukaryota</taxon>
        <taxon>Metazoa</taxon>
        <taxon>Ecdysozoa</taxon>
        <taxon>Arthropoda</taxon>
        <taxon>Hexapoda</taxon>
        <taxon>Insecta</taxon>
        <taxon>Pterygota</taxon>
        <taxon>Neoptera</taxon>
        <taxon>Endopterygota</taxon>
        <taxon>Coleoptera</taxon>
        <taxon>Polyphaga</taxon>
        <taxon>Elateriformia</taxon>
        <taxon>Elateroidea</taxon>
        <taxon>Elateridae</taxon>
        <taxon>Agrypninae</taxon>
        <taxon>Pyrophorini</taxon>
        <taxon>Ignelater</taxon>
    </lineage>
</organism>
<evidence type="ECO:0000313" key="2">
    <source>
        <dbReference type="EMBL" id="KAF2893565.1"/>
    </source>
</evidence>
<sequence>MVQESEAGSQKTGKVASCQSWDNTSRKSGFQAIQSKEQEKKADNKNKNPWGPIFKDKKNFANLHNC</sequence>
<feature type="compositionally biased region" description="Polar residues" evidence="1">
    <location>
        <begin position="1"/>
        <end position="35"/>
    </location>
</feature>
<dbReference type="Proteomes" id="UP000801492">
    <property type="component" value="Unassembled WGS sequence"/>
</dbReference>
<reference evidence="2" key="1">
    <citation type="submission" date="2019-08" db="EMBL/GenBank/DDBJ databases">
        <title>The genome of the North American firefly Photinus pyralis.</title>
        <authorList>
            <consortium name="Photinus pyralis genome working group"/>
            <person name="Fallon T.R."/>
            <person name="Sander Lower S.E."/>
            <person name="Weng J.-K."/>
        </authorList>
    </citation>
    <scope>NUCLEOTIDE SEQUENCE</scope>
    <source>
        <strain evidence="2">TRF0915ILg1</strain>
        <tissue evidence="2">Whole body</tissue>
    </source>
</reference>
<dbReference type="OrthoDB" id="6860066at2759"/>
<proteinExistence type="predicted"/>
<dbReference type="EMBL" id="VTPC01007884">
    <property type="protein sequence ID" value="KAF2893565.1"/>
    <property type="molecule type" value="Genomic_DNA"/>
</dbReference>
<protein>
    <submittedName>
        <fullName evidence="2">Uncharacterized protein</fullName>
    </submittedName>
</protein>
<evidence type="ECO:0000313" key="3">
    <source>
        <dbReference type="Proteomes" id="UP000801492"/>
    </source>
</evidence>
<accession>A0A8K0G6L8</accession>
<evidence type="ECO:0000256" key="1">
    <source>
        <dbReference type="SAM" id="MobiDB-lite"/>
    </source>
</evidence>
<feature type="region of interest" description="Disordered" evidence="1">
    <location>
        <begin position="1"/>
        <end position="58"/>
    </location>
</feature>
<comment type="caution">
    <text evidence="2">The sequence shown here is derived from an EMBL/GenBank/DDBJ whole genome shotgun (WGS) entry which is preliminary data.</text>
</comment>
<keyword evidence="3" id="KW-1185">Reference proteome</keyword>
<gene>
    <name evidence="2" type="ORF">ILUMI_12594</name>
</gene>
<name>A0A8K0G6L8_IGNLU</name>
<feature type="compositionally biased region" description="Basic and acidic residues" evidence="1">
    <location>
        <begin position="36"/>
        <end position="46"/>
    </location>
</feature>
<dbReference type="AlphaFoldDB" id="A0A8K0G6L8"/>